<comment type="caution">
    <text evidence="2">The sequence shown here is derived from an EMBL/GenBank/DDBJ whole genome shotgun (WGS) entry which is preliminary data.</text>
</comment>
<accession>A0A8K1CI32</accession>
<gene>
    <name evidence="2" type="ORF">Poli38472_014686</name>
</gene>
<organism evidence="2 3">
    <name type="scientific">Pythium oligandrum</name>
    <name type="common">Mycoparasitic fungus</name>
    <dbReference type="NCBI Taxonomy" id="41045"/>
    <lineage>
        <taxon>Eukaryota</taxon>
        <taxon>Sar</taxon>
        <taxon>Stramenopiles</taxon>
        <taxon>Oomycota</taxon>
        <taxon>Peronosporomycetes</taxon>
        <taxon>Pythiales</taxon>
        <taxon>Pythiaceae</taxon>
        <taxon>Pythium</taxon>
    </lineage>
</organism>
<feature type="region of interest" description="Disordered" evidence="1">
    <location>
        <begin position="1"/>
        <end position="21"/>
    </location>
</feature>
<evidence type="ECO:0000313" key="3">
    <source>
        <dbReference type="Proteomes" id="UP000794436"/>
    </source>
</evidence>
<dbReference type="OrthoDB" id="127885at2759"/>
<protein>
    <submittedName>
        <fullName evidence="2">Uncharacterized protein</fullName>
    </submittedName>
</protein>
<keyword evidence="3" id="KW-1185">Reference proteome</keyword>
<name>A0A8K1CI32_PYTOL</name>
<dbReference type="EMBL" id="SPLM01000042">
    <property type="protein sequence ID" value="TMW63981.1"/>
    <property type="molecule type" value="Genomic_DNA"/>
</dbReference>
<dbReference type="AlphaFoldDB" id="A0A8K1CI32"/>
<evidence type="ECO:0000313" key="2">
    <source>
        <dbReference type="EMBL" id="TMW63981.1"/>
    </source>
</evidence>
<sequence>MIGQLDLTEGGITRSNESRTLPPAESYNLLQRILKEYDESYTTPSVSTITKLECATLDDGRYQWAHREEHTGCQNRLCIDYVSSSAVADPLSTSSPTTSMSNGDSPKYHMCDCVVDAQSGGKDWRRAYCAWEIVDSQQLVLESGQTIQNPHEDLQQQSLWLQSFVLTRVTSVKHLKGCELRVTLIKRPSRLALRSDRVIGSGSIRLSDFLSPDTEQNFAGDRLVISMTEQKDGCRSISMK</sequence>
<evidence type="ECO:0000256" key="1">
    <source>
        <dbReference type="SAM" id="MobiDB-lite"/>
    </source>
</evidence>
<reference evidence="2" key="1">
    <citation type="submission" date="2019-03" db="EMBL/GenBank/DDBJ databases">
        <title>Long read genome sequence of the mycoparasitic Pythium oligandrum ATCC 38472 isolated from sugarbeet rhizosphere.</title>
        <authorList>
            <person name="Gaulin E."/>
        </authorList>
    </citation>
    <scope>NUCLEOTIDE SEQUENCE</scope>
    <source>
        <strain evidence="2">ATCC 38472_TT</strain>
    </source>
</reference>
<dbReference type="Proteomes" id="UP000794436">
    <property type="component" value="Unassembled WGS sequence"/>
</dbReference>
<proteinExistence type="predicted"/>